<dbReference type="Gene3D" id="3.90.180.10">
    <property type="entry name" value="Medium-chain alcohol dehydrogenases, catalytic domain"/>
    <property type="match status" value="1"/>
</dbReference>
<dbReference type="PANTHER" id="PTHR48106:SF18">
    <property type="entry name" value="QUINONE OXIDOREDUCTASE PIG3"/>
    <property type="match status" value="1"/>
</dbReference>
<dbReference type="GO" id="GO:0070402">
    <property type="term" value="F:NADPH binding"/>
    <property type="evidence" value="ECO:0007669"/>
    <property type="project" value="TreeGrafter"/>
</dbReference>
<dbReference type="EMBL" id="SUTG01000001">
    <property type="protein sequence ID" value="MBE6511585.1"/>
    <property type="molecule type" value="Genomic_DNA"/>
</dbReference>
<dbReference type="AlphaFoldDB" id="A0A8T3VUH4"/>
<dbReference type="GO" id="GO:0044281">
    <property type="term" value="P:small molecule metabolic process"/>
    <property type="evidence" value="ECO:0007669"/>
    <property type="project" value="UniProtKB-ARBA"/>
</dbReference>
<keyword evidence="2" id="KW-0560">Oxidoreductase</keyword>
<dbReference type="SMART" id="SM00829">
    <property type="entry name" value="PKS_ER"/>
    <property type="match status" value="1"/>
</dbReference>
<dbReference type="InterPro" id="IPR013154">
    <property type="entry name" value="ADH-like_N"/>
</dbReference>
<dbReference type="InterPro" id="IPR020843">
    <property type="entry name" value="ER"/>
</dbReference>
<proteinExistence type="predicted"/>
<evidence type="ECO:0000256" key="2">
    <source>
        <dbReference type="ARBA" id="ARBA00023002"/>
    </source>
</evidence>
<dbReference type="Gene3D" id="3.40.50.720">
    <property type="entry name" value="NAD(P)-binding Rossmann-like Domain"/>
    <property type="match status" value="1"/>
</dbReference>
<dbReference type="SUPFAM" id="SSF50129">
    <property type="entry name" value="GroES-like"/>
    <property type="match status" value="1"/>
</dbReference>
<comment type="caution">
    <text evidence="4">The sequence shown here is derived from an EMBL/GenBank/DDBJ whole genome shotgun (WGS) entry which is preliminary data.</text>
</comment>
<evidence type="ECO:0000313" key="4">
    <source>
        <dbReference type="EMBL" id="MBE6511585.1"/>
    </source>
</evidence>
<dbReference type="SUPFAM" id="SSF51735">
    <property type="entry name" value="NAD(P)-binding Rossmann-fold domains"/>
    <property type="match status" value="1"/>
</dbReference>
<evidence type="ECO:0000313" key="5">
    <source>
        <dbReference type="Proteomes" id="UP000732619"/>
    </source>
</evidence>
<dbReference type="Proteomes" id="UP000732619">
    <property type="component" value="Unassembled WGS sequence"/>
</dbReference>
<dbReference type="InterPro" id="IPR011032">
    <property type="entry name" value="GroES-like_sf"/>
</dbReference>
<sequence length="338" mass="37377">MKAIVLEKTCKAEDLKVTDVPMPKIEEDKVIVKVNGFGINRSEVILRDYEADEPYIKLPRIPGIECVGEIIDPSNSPFKKGDIVCCLMGGMGRSFDGSYAEYTLIPTKNTFKIKDDILEKLSLEELIAIPETYFTAFGSLFECLDLKKEDVLLIRGGTSAAGLSAIQLAKSIGCTIIATSRNEDGISRLENLGVDYAIIDNGEISSEILKIFPEGVEKILDFIGASALNDSMNALKFRGIICVTGLLGGEDYIKEFDPITGVPNGRYLTGFYSNYPNQKTIDEMFEFIIDHNIKPAISKVFNSLENMSDAHKLMESNEAKGKIVFKLENEDEKNSILP</sequence>
<dbReference type="GO" id="GO:0016616">
    <property type="term" value="F:oxidoreductase activity, acting on the CH-OH group of donors, NAD or NADP as acceptor"/>
    <property type="evidence" value="ECO:0007669"/>
    <property type="project" value="UniProtKB-ARBA"/>
</dbReference>
<dbReference type="Pfam" id="PF08240">
    <property type="entry name" value="ADH_N"/>
    <property type="match status" value="1"/>
</dbReference>
<reference evidence="4" key="1">
    <citation type="submission" date="2019-04" db="EMBL/GenBank/DDBJ databases">
        <title>Evolution of Biomass-Degrading Anaerobic Consortia Revealed by Metagenomics.</title>
        <authorList>
            <person name="Peng X."/>
        </authorList>
    </citation>
    <scope>NUCLEOTIDE SEQUENCE</scope>
    <source>
        <strain evidence="4">SIG14</strain>
    </source>
</reference>
<dbReference type="GO" id="GO:0016651">
    <property type="term" value="F:oxidoreductase activity, acting on NAD(P)H"/>
    <property type="evidence" value="ECO:0007669"/>
    <property type="project" value="TreeGrafter"/>
</dbReference>
<name>A0A8T3VUH4_METOL</name>
<dbReference type="InterPro" id="IPR013149">
    <property type="entry name" value="ADH-like_C"/>
</dbReference>
<gene>
    <name evidence="4" type="ORF">E7Z75_00330</name>
</gene>
<accession>A0A8T3VUH4</accession>
<evidence type="ECO:0000259" key="3">
    <source>
        <dbReference type="SMART" id="SM00829"/>
    </source>
</evidence>
<dbReference type="InterPro" id="IPR036291">
    <property type="entry name" value="NAD(P)-bd_dom_sf"/>
</dbReference>
<feature type="domain" description="Enoyl reductase (ER)" evidence="3">
    <location>
        <begin position="11"/>
        <end position="325"/>
    </location>
</feature>
<organism evidence="4 5">
    <name type="scientific">Methanobrevibacter olleyae</name>
    <dbReference type="NCBI Taxonomy" id="294671"/>
    <lineage>
        <taxon>Archaea</taxon>
        <taxon>Methanobacteriati</taxon>
        <taxon>Methanobacteriota</taxon>
        <taxon>Methanomada group</taxon>
        <taxon>Methanobacteria</taxon>
        <taxon>Methanobacteriales</taxon>
        <taxon>Methanobacteriaceae</taxon>
        <taxon>Methanobrevibacter</taxon>
    </lineage>
</organism>
<dbReference type="Pfam" id="PF00107">
    <property type="entry name" value="ADH_zinc_N"/>
    <property type="match status" value="1"/>
</dbReference>
<evidence type="ECO:0000256" key="1">
    <source>
        <dbReference type="ARBA" id="ARBA00022857"/>
    </source>
</evidence>
<dbReference type="PANTHER" id="PTHR48106">
    <property type="entry name" value="QUINONE OXIDOREDUCTASE PIG3-RELATED"/>
    <property type="match status" value="1"/>
</dbReference>
<protein>
    <recommendedName>
        <fullName evidence="3">Enoyl reductase (ER) domain-containing protein</fullName>
    </recommendedName>
</protein>
<keyword evidence="1" id="KW-0521">NADP</keyword>